<evidence type="ECO:0000256" key="4">
    <source>
        <dbReference type="ARBA" id="ARBA00022833"/>
    </source>
</evidence>
<evidence type="ECO:0000256" key="3">
    <source>
        <dbReference type="ARBA" id="ARBA00022771"/>
    </source>
</evidence>
<evidence type="ECO:0000256" key="5">
    <source>
        <dbReference type="ARBA" id="ARBA00023186"/>
    </source>
</evidence>
<dbReference type="InterPro" id="IPR036869">
    <property type="entry name" value="J_dom_sf"/>
</dbReference>
<dbReference type="SUPFAM" id="SSF49493">
    <property type="entry name" value="HSP40/DnaJ peptide-binding domain"/>
    <property type="match status" value="2"/>
</dbReference>
<dbReference type="GO" id="GO:0042026">
    <property type="term" value="P:protein refolding"/>
    <property type="evidence" value="ECO:0007669"/>
    <property type="project" value="TreeGrafter"/>
</dbReference>
<evidence type="ECO:0000256" key="6">
    <source>
        <dbReference type="SAM" id="MobiDB-lite"/>
    </source>
</evidence>
<comment type="caution">
    <text evidence="8">The sequence shown here is derived from an EMBL/GenBank/DDBJ whole genome shotgun (WGS) entry which is preliminary data.</text>
</comment>
<dbReference type="CDD" id="cd10747">
    <property type="entry name" value="DnaJ_C"/>
    <property type="match status" value="1"/>
</dbReference>
<dbReference type="SMART" id="SM00271">
    <property type="entry name" value="DnaJ"/>
    <property type="match status" value="1"/>
</dbReference>
<dbReference type="PANTHER" id="PTHR43096">
    <property type="entry name" value="DNAJ HOMOLOG 1, MITOCHONDRIAL-RELATED"/>
    <property type="match status" value="1"/>
</dbReference>
<dbReference type="CDD" id="cd06257">
    <property type="entry name" value="DnaJ"/>
    <property type="match status" value="1"/>
</dbReference>
<dbReference type="GO" id="GO:0008270">
    <property type="term" value="F:zinc ion binding"/>
    <property type="evidence" value="ECO:0007669"/>
    <property type="project" value="UniProtKB-KW"/>
</dbReference>
<feature type="compositionally biased region" description="Acidic residues" evidence="6">
    <location>
        <begin position="336"/>
        <end position="350"/>
    </location>
</feature>
<reference evidence="9" key="1">
    <citation type="journal article" date="2023" name="Commun. Biol.">
        <title>Genome analysis of Parmales, the sister group of diatoms, reveals the evolutionary specialization of diatoms from phago-mixotrophs to photoautotrophs.</title>
        <authorList>
            <person name="Ban H."/>
            <person name="Sato S."/>
            <person name="Yoshikawa S."/>
            <person name="Yamada K."/>
            <person name="Nakamura Y."/>
            <person name="Ichinomiya M."/>
            <person name="Sato N."/>
            <person name="Blanc-Mathieu R."/>
            <person name="Endo H."/>
            <person name="Kuwata A."/>
            <person name="Ogata H."/>
        </authorList>
    </citation>
    <scope>NUCLEOTIDE SEQUENCE [LARGE SCALE GENOMIC DNA]</scope>
    <source>
        <strain evidence="9">NIES 3701</strain>
    </source>
</reference>
<name>A0A9W7BW36_9STRA</name>
<sequence length="388" mass="41893">MSTRAKRDFYQVLGVSKSADKGDIKKAYFKLAKQHHPDTNKDNPQAAEKFKEATEAYEVLKDTDSRNVYDQFGHQGIDAKNQGGDPGGNPFGRGNPFGGGGGGGFQWQSGGGQEINIEDLFGGGSPFGDIFGRNPNAPRKGSDLQTEITVSFMEAAVTGVERDIDLSFQTQNPMTGQVTTERRNVKVNVPPGVNDGMNLRVAGQGGEGMNNGPKGDMYVRVYVSRDKYFEREDNGNIHVEIPISVGQAILGGVVDVKTVYGPVEMKIPSGVQPGAKLLMRGKGGVKLRGGRAGGAKADQIVHLNLEIPKNLTPRQVELLQVFQDDLDGKVGIVEQGEGDVEEQEEEQEETEAGKEEKKDGWFGGFFGGDGGDKDDKKDDQDLDDKKAV</sequence>
<dbReference type="InterPro" id="IPR008971">
    <property type="entry name" value="HSP40/DnaJ_pept-bd"/>
</dbReference>
<organism evidence="8 9">
    <name type="scientific">Triparma strigata</name>
    <dbReference type="NCBI Taxonomy" id="1606541"/>
    <lineage>
        <taxon>Eukaryota</taxon>
        <taxon>Sar</taxon>
        <taxon>Stramenopiles</taxon>
        <taxon>Ochrophyta</taxon>
        <taxon>Bolidophyceae</taxon>
        <taxon>Parmales</taxon>
        <taxon>Triparmaceae</taxon>
        <taxon>Triparma</taxon>
    </lineage>
</organism>
<protein>
    <recommendedName>
        <fullName evidence="7">J domain-containing protein</fullName>
    </recommendedName>
</protein>
<feature type="compositionally biased region" description="Basic and acidic residues" evidence="6">
    <location>
        <begin position="370"/>
        <end position="388"/>
    </location>
</feature>
<dbReference type="Gene3D" id="1.10.287.110">
    <property type="entry name" value="DnaJ domain"/>
    <property type="match status" value="1"/>
</dbReference>
<feature type="region of interest" description="Disordered" evidence="6">
    <location>
        <begin position="75"/>
        <end position="101"/>
    </location>
</feature>
<dbReference type="FunFam" id="2.60.260.20:FF:000009">
    <property type="entry name" value="Putative Mitochondrial DnaJ chaperone"/>
    <property type="match status" value="1"/>
</dbReference>
<feature type="domain" description="J" evidence="7">
    <location>
        <begin position="8"/>
        <end position="73"/>
    </location>
</feature>
<dbReference type="Pfam" id="PF01556">
    <property type="entry name" value="DnaJ_C"/>
    <property type="match status" value="1"/>
</dbReference>
<dbReference type="EMBL" id="BRXY01000527">
    <property type="protein sequence ID" value="GMH98576.1"/>
    <property type="molecule type" value="Genomic_DNA"/>
</dbReference>
<keyword evidence="2" id="KW-0677">Repeat</keyword>
<evidence type="ECO:0000256" key="1">
    <source>
        <dbReference type="ARBA" id="ARBA00022723"/>
    </source>
</evidence>
<keyword evidence="4" id="KW-0862">Zinc</keyword>
<keyword evidence="9" id="KW-1185">Reference proteome</keyword>
<dbReference type="AlphaFoldDB" id="A0A9W7BW36"/>
<dbReference type="FunFam" id="2.60.260.20:FF:000005">
    <property type="entry name" value="Chaperone protein dnaJ 1, mitochondrial"/>
    <property type="match status" value="1"/>
</dbReference>
<dbReference type="SUPFAM" id="SSF46565">
    <property type="entry name" value="Chaperone J-domain"/>
    <property type="match status" value="1"/>
</dbReference>
<dbReference type="PROSITE" id="PS50076">
    <property type="entry name" value="DNAJ_2"/>
    <property type="match status" value="1"/>
</dbReference>
<proteinExistence type="predicted"/>
<keyword evidence="1" id="KW-0479">Metal-binding</keyword>
<dbReference type="Proteomes" id="UP001165085">
    <property type="component" value="Unassembled WGS sequence"/>
</dbReference>
<dbReference type="PANTHER" id="PTHR43096:SF52">
    <property type="entry name" value="DNAJ HOMOLOG 1, MITOCHONDRIAL-RELATED"/>
    <property type="match status" value="1"/>
</dbReference>
<keyword evidence="3" id="KW-0863">Zinc-finger</keyword>
<dbReference type="PRINTS" id="PR00625">
    <property type="entry name" value="JDOMAIN"/>
</dbReference>
<dbReference type="InterPro" id="IPR002939">
    <property type="entry name" value="DnaJ_C"/>
</dbReference>
<accession>A0A9W7BW36</accession>
<evidence type="ECO:0000313" key="8">
    <source>
        <dbReference type="EMBL" id="GMH98576.1"/>
    </source>
</evidence>
<dbReference type="PROSITE" id="PS00636">
    <property type="entry name" value="DNAJ_1"/>
    <property type="match status" value="1"/>
</dbReference>
<dbReference type="Gene3D" id="2.60.260.20">
    <property type="entry name" value="Urease metallochaperone UreE, N-terminal domain"/>
    <property type="match status" value="2"/>
</dbReference>
<dbReference type="GO" id="GO:0005737">
    <property type="term" value="C:cytoplasm"/>
    <property type="evidence" value="ECO:0007669"/>
    <property type="project" value="TreeGrafter"/>
</dbReference>
<dbReference type="InterPro" id="IPR001623">
    <property type="entry name" value="DnaJ_domain"/>
</dbReference>
<gene>
    <name evidence="8" type="ORF">TrST_g7067</name>
</gene>
<evidence type="ECO:0000313" key="9">
    <source>
        <dbReference type="Proteomes" id="UP001165085"/>
    </source>
</evidence>
<feature type="compositionally biased region" description="Basic and acidic residues" evidence="6">
    <location>
        <begin position="351"/>
        <end position="360"/>
    </location>
</feature>
<dbReference type="GO" id="GO:0051082">
    <property type="term" value="F:unfolded protein binding"/>
    <property type="evidence" value="ECO:0007669"/>
    <property type="project" value="InterPro"/>
</dbReference>
<keyword evidence="5" id="KW-0143">Chaperone</keyword>
<feature type="compositionally biased region" description="Gly residues" evidence="6">
    <location>
        <begin position="84"/>
        <end position="101"/>
    </location>
</feature>
<evidence type="ECO:0000256" key="2">
    <source>
        <dbReference type="ARBA" id="ARBA00022737"/>
    </source>
</evidence>
<dbReference type="Pfam" id="PF00226">
    <property type="entry name" value="DnaJ"/>
    <property type="match status" value="1"/>
</dbReference>
<feature type="region of interest" description="Disordered" evidence="6">
    <location>
        <begin position="335"/>
        <end position="388"/>
    </location>
</feature>
<dbReference type="InterPro" id="IPR018253">
    <property type="entry name" value="DnaJ_domain_CS"/>
</dbReference>
<dbReference type="OrthoDB" id="10256793at2759"/>
<evidence type="ECO:0000259" key="7">
    <source>
        <dbReference type="PROSITE" id="PS50076"/>
    </source>
</evidence>